<dbReference type="InterPro" id="IPR025812">
    <property type="entry name" value="Trm10_C_MTase_dom"/>
</dbReference>
<evidence type="ECO:0000256" key="7">
    <source>
        <dbReference type="ARBA" id="ARBA00023054"/>
    </source>
</evidence>
<dbReference type="PROSITE" id="PS51675">
    <property type="entry name" value="SAM_MT_TRM10"/>
    <property type="match status" value="1"/>
</dbReference>
<sequence length="499" mass="57634">MMYGVQCCSFARCLSSAAIKYQPLLYTYRTCLQFSKCNPSQKVNWKYHGNLHQTKTNLLSSLKQRTLYQKRCESSSSGDSINDGSVNSSGADLDVVREELTEMRTIGRNVPETISDSDLGYYATLTSKGGKRKFLNFLVKREGLRKREKLKKLQKSAERQNNLKDEDIEDTLPINRLLRRISDVTMLAHDNWRLASAMTFGPQIAFDFSFDDQMARPEIISMVSQLTHVLNANKTAADPFYMHWTGLKDGSATLTEMRRMIGGHFQNLMVNVTDQDAMDVFPRDKLIYLTADSANIMHTFDADKVYIVGGLVDARTIQTGITLGKAKRYNINHARLPLDLYLQWETGAKTLTLDQVARILHTMHETQDWTEALKNVPMRKHGGFKMARQINRKVLDEINTRPELEKYYQRQKEAMHRGRERKETVSRDNARFSFSRAKREFKWDLSDSDVKKTEETSYFNEEMEEDYDPTSDTLFSSSEKVESNQQNRRGKKGSKWFQT</sequence>
<dbReference type="STRING" id="307972.A0A2G8K508"/>
<dbReference type="GO" id="GO:0070131">
    <property type="term" value="P:positive regulation of mitochondrial translation"/>
    <property type="evidence" value="ECO:0007669"/>
    <property type="project" value="TreeGrafter"/>
</dbReference>
<feature type="compositionally biased region" description="Polar residues" evidence="10">
    <location>
        <begin position="470"/>
        <end position="487"/>
    </location>
</feature>
<keyword evidence="3" id="KW-0808">Transferase</keyword>
<dbReference type="GO" id="GO:0097745">
    <property type="term" value="P:mitochondrial tRNA 5'-end processing"/>
    <property type="evidence" value="ECO:0007669"/>
    <property type="project" value="TreeGrafter"/>
</dbReference>
<dbReference type="GO" id="GO:0000049">
    <property type="term" value="F:tRNA binding"/>
    <property type="evidence" value="ECO:0007669"/>
    <property type="project" value="TreeGrafter"/>
</dbReference>
<keyword evidence="2" id="KW-0489">Methyltransferase</keyword>
<dbReference type="GO" id="GO:0032259">
    <property type="term" value="P:methylation"/>
    <property type="evidence" value="ECO:0007669"/>
    <property type="project" value="UniProtKB-KW"/>
</dbReference>
<dbReference type="EMBL" id="MRZV01000884">
    <property type="protein sequence ID" value="PIK43019.1"/>
    <property type="molecule type" value="Genomic_DNA"/>
</dbReference>
<evidence type="ECO:0000256" key="2">
    <source>
        <dbReference type="ARBA" id="ARBA00022603"/>
    </source>
</evidence>
<keyword evidence="13" id="KW-1185">Reference proteome</keyword>
<evidence type="ECO:0000256" key="3">
    <source>
        <dbReference type="ARBA" id="ARBA00022679"/>
    </source>
</evidence>
<evidence type="ECO:0000313" key="13">
    <source>
        <dbReference type="Proteomes" id="UP000230750"/>
    </source>
</evidence>
<evidence type="ECO:0000256" key="1">
    <source>
        <dbReference type="ARBA" id="ARBA00004173"/>
    </source>
</evidence>
<name>A0A2G8K508_STIJA</name>
<dbReference type="AlphaFoldDB" id="A0A2G8K508"/>
<proteinExistence type="predicted"/>
<dbReference type="GO" id="GO:0008168">
    <property type="term" value="F:methyltransferase activity"/>
    <property type="evidence" value="ECO:0007669"/>
    <property type="project" value="UniProtKB-KW"/>
</dbReference>
<dbReference type="GO" id="GO:0005739">
    <property type="term" value="C:mitochondrion"/>
    <property type="evidence" value="ECO:0007669"/>
    <property type="project" value="UniProtKB-SubCell"/>
</dbReference>
<gene>
    <name evidence="12" type="ORF">BSL78_20136</name>
</gene>
<evidence type="ECO:0000313" key="12">
    <source>
        <dbReference type="EMBL" id="PIK43019.1"/>
    </source>
</evidence>
<comment type="caution">
    <text evidence="12">The sequence shown here is derived from an EMBL/GenBank/DDBJ whole genome shotgun (WGS) entry which is preliminary data.</text>
</comment>
<feature type="region of interest" description="Disordered" evidence="10">
    <location>
        <begin position="448"/>
        <end position="499"/>
    </location>
</feature>
<keyword evidence="6" id="KW-0809">Transit peptide</keyword>
<evidence type="ECO:0000256" key="6">
    <source>
        <dbReference type="ARBA" id="ARBA00022946"/>
    </source>
</evidence>
<feature type="compositionally biased region" description="Basic residues" evidence="10">
    <location>
        <begin position="488"/>
        <end position="499"/>
    </location>
</feature>
<dbReference type="GO" id="GO:0005654">
    <property type="term" value="C:nucleoplasm"/>
    <property type="evidence" value="ECO:0007669"/>
    <property type="project" value="TreeGrafter"/>
</dbReference>
<keyword evidence="8" id="KW-0496">Mitochondrion</keyword>
<keyword evidence="4" id="KW-0949">S-adenosyl-L-methionine</keyword>
<evidence type="ECO:0000256" key="4">
    <source>
        <dbReference type="ARBA" id="ARBA00022691"/>
    </source>
</evidence>
<dbReference type="InterPro" id="IPR028564">
    <property type="entry name" value="MT_TRM10-typ"/>
</dbReference>
<evidence type="ECO:0000256" key="8">
    <source>
        <dbReference type="ARBA" id="ARBA00023128"/>
    </source>
</evidence>
<protein>
    <recommendedName>
        <fullName evidence="9">RNA (guanine-9-)-methyltransferase domain-containing protein 1</fullName>
    </recommendedName>
</protein>
<dbReference type="OrthoDB" id="9976048at2759"/>
<evidence type="ECO:0000256" key="10">
    <source>
        <dbReference type="SAM" id="MobiDB-lite"/>
    </source>
</evidence>
<evidence type="ECO:0000256" key="5">
    <source>
        <dbReference type="ARBA" id="ARBA00022694"/>
    </source>
</evidence>
<keyword evidence="5" id="KW-0819">tRNA processing</keyword>
<reference evidence="12 13" key="1">
    <citation type="journal article" date="2017" name="PLoS Biol.">
        <title>The sea cucumber genome provides insights into morphological evolution and visceral regeneration.</title>
        <authorList>
            <person name="Zhang X."/>
            <person name="Sun L."/>
            <person name="Yuan J."/>
            <person name="Sun Y."/>
            <person name="Gao Y."/>
            <person name="Zhang L."/>
            <person name="Li S."/>
            <person name="Dai H."/>
            <person name="Hamel J.F."/>
            <person name="Liu C."/>
            <person name="Yu Y."/>
            <person name="Liu S."/>
            <person name="Lin W."/>
            <person name="Guo K."/>
            <person name="Jin S."/>
            <person name="Xu P."/>
            <person name="Storey K.B."/>
            <person name="Huan P."/>
            <person name="Zhang T."/>
            <person name="Zhou Y."/>
            <person name="Zhang J."/>
            <person name="Lin C."/>
            <person name="Li X."/>
            <person name="Xing L."/>
            <person name="Huo D."/>
            <person name="Sun M."/>
            <person name="Wang L."/>
            <person name="Mercier A."/>
            <person name="Li F."/>
            <person name="Yang H."/>
            <person name="Xiang J."/>
        </authorList>
    </citation>
    <scope>NUCLEOTIDE SEQUENCE [LARGE SCALE GENOMIC DNA]</scope>
    <source>
        <strain evidence="12">Shaxun</strain>
        <tissue evidence="12">Muscle</tissue>
    </source>
</reference>
<dbReference type="PANTHER" id="PTHR13563:SF5">
    <property type="entry name" value="TRNA METHYLTRANSFERASE 10 HOMOLOG C"/>
    <property type="match status" value="1"/>
</dbReference>
<dbReference type="Proteomes" id="UP000230750">
    <property type="component" value="Unassembled WGS sequence"/>
</dbReference>
<evidence type="ECO:0000256" key="9">
    <source>
        <dbReference type="ARBA" id="ARBA00029803"/>
    </source>
</evidence>
<dbReference type="PANTHER" id="PTHR13563">
    <property type="entry name" value="TRNA (GUANINE-9-) METHYLTRANSFERASE"/>
    <property type="match status" value="1"/>
</dbReference>
<organism evidence="12 13">
    <name type="scientific">Stichopus japonicus</name>
    <name type="common">Sea cucumber</name>
    <dbReference type="NCBI Taxonomy" id="307972"/>
    <lineage>
        <taxon>Eukaryota</taxon>
        <taxon>Metazoa</taxon>
        <taxon>Echinodermata</taxon>
        <taxon>Eleutherozoa</taxon>
        <taxon>Echinozoa</taxon>
        <taxon>Holothuroidea</taxon>
        <taxon>Aspidochirotacea</taxon>
        <taxon>Aspidochirotida</taxon>
        <taxon>Stichopodidae</taxon>
        <taxon>Apostichopus</taxon>
    </lineage>
</organism>
<comment type="subcellular location">
    <subcellularLocation>
        <location evidence="1">Mitochondrion</location>
    </subcellularLocation>
</comment>
<dbReference type="InterPro" id="IPR038459">
    <property type="entry name" value="MT_TRM10-typ_sf"/>
</dbReference>
<dbReference type="Gene3D" id="3.40.1280.30">
    <property type="match status" value="1"/>
</dbReference>
<keyword evidence="7" id="KW-0175">Coiled coil</keyword>
<accession>A0A2G8K508</accession>
<evidence type="ECO:0000259" key="11">
    <source>
        <dbReference type="PROSITE" id="PS51675"/>
    </source>
</evidence>
<dbReference type="CDD" id="cd18102">
    <property type="entry name" value="Trm10_MRRP1"/>
    <property type="match status" value="1"/>
</dbReference>
<dbReference type="InterPro" id="IPR007356">
    <property type="entry name" value="tRNA_m1G_MeTrfase_euk"/>
</dbReference>
<feature type="domain" description="SAM-dependent MTase TRM10-type" evidence="11">
    <location>
        <begin position="190"/>
        <end position="383"/>
    </location>
</feature>